<name>A0A915YEL5_9BACT</name>
<keyword evidence="4" id="KW-1133">Transmembrane helix</keyword>
<dbReference type="RefSeq" id="WP_264792785.1">
    <property type="nucleotide sequence ID" value="NZ_AP026867.1"/>
</dbReference>
<dbReference type="Proteomes" id="UP001060919">
    <property type="component" value="Chromosome"/>
</dbReference>
<keyword evidence="3" id="KW-0998">Cell outer membrane</keyword>
<organism evidence="6 7">
    <name type="scientific">Aureispira anguillae</name>
    <dbReference type="NCBI Taxonomy" id="2864201"/>
    <lineage>
        <taxon>Bacteria</taxon>
        <taxon>Pseudomonadati</taxon>
        <taxon>Bacteroidota</taxon>
        <taxon>Saprospiria</taxon>
        <taxon>Saprospirales</taxon>
        <taxon>Saprospiraceae</taxon>
        <taxon>Aureispira</taxon>
    </lineage>
</organism>
<keyword evidence="4" id="KW-0812">Transmembrane</keyword>
<dbReference type="AlphaFoldDB" id="A0A915YEL5"/>
<dbReference type="Gene3D" id="2.40.170.20">
    <property type="entry name" value="TonB-dependent receptor, beta-barrel domain"/>
    <property type="match status" value="1"/>
</dbReference>
<evidence type="ECO:0000256" key="4">
    <source>
        <dbReference type="SAM" id="Phobius"/>
    </source>
</evidence>
<comment type="subcellular location">
    <subcellularLocation>
        <location evidence="1">Cell outer membrane</location>
    </subcellularLocation>
</comment>
<dbReference type="EMBL" id="AP026867">
    <property type="protein sequence ID" value="BDS11629.1"/>
    <property type="molecule type" value="Genomic_DNA"/>
</dbReference>
<evidence type="ECO:0000256" key="1">
    <source>
        <dbReference type="ARBA" id="ARBA00004442"/>
    </source>
</evidence>
<dbReference type="Gene3D" id="2.170.130.10">
    <property type="entry name" value="TonB-dependent receptor, plug domain"/>
    <property type="match status" value="1"/>
</dbReference>
<evidence type="ECO:0000313" key="7">
    <source>
        <dbReference type="Proteomes" id="UP001060919"/>
    </source>
</evidence>
<evidence type="ECO:0000256" key="3">
    <source>
        <dbReference type="ARBA" id="ARBA00023237"/>
    </source>
</evidence>
<feature type="transmembrane region" description="Helical" evidence="4">
    <location>
        <begin position="6"/>
        <end position="22"/>
    </location>
</feature>
<dbReference type="Pfam" id="PF13715">
    <property type="entry name" value="CarbopepD_reg_2"/>
    <property type="match status" value="1"/>
</dbReference>
<dbReference type="Gene3D" id="2.60.40.1120">
    <property type="entry name" value="Carboxypeptidase-like, regulatory domain"/>
    <property type="match status" value="1"/>
</dbReference>
<dbReference type="InterPro" id="IPR036942">
    <property type="entry name" value="Beta-barrel_TonB_sf"/>
</dbReference>
<dbReference type="KEGG" id="aup:AsAng_0023430"/>
<evidence type="ECO:0000313" key="6">
    <source>
        <dbReference type="EMBL" id="BDS11629.1"/>
    </source>
</evidence>
<evidence type="ECO:0000256" key="2">
    <source>
        <dbReference type="ARBA" id="ARBA00023136"/>
    </source>
</evidence>
<protein>
    <submittedName>
        <fullName evidence="6">TonB-dependent receptor</fullName>
    </submittedName>
</protein>
<keyword evidence="6" id="KW-0675">Receptor</keyword>
<sequence length="820" mass="92398">MNSNFVQKYIILITFVIIPYFIKAQTGIIKGKVVEASNNQPVPFANVIIDGTSIGVVTDIDGNYKLTSLEPGLYNLSASFLGFKTAAKREIQVTNSKPANIDFLLEEDKENIKEVVVKASPFKQPADAPLSLQTIGTAEIQRNPGGNRDISKVVRSLPGVTSASSFRNDLLIRGGGPSENRFYLDDIEIPNINHFATQGSSGGPNGLINVDFIREVDFYSSAFPANRGNSMSSVFNFKQKNGRDDRLGFTATVGSSDLAATLEGPIGKKTTFLFSIRQSYLQFLFQALDLPFLPIYNDFQFKFRTRFDNKNEFYVVGLGACDRFKLNLNANKTEEQRYQLARLPVYFQWNYTLGAVYKHYMDKGVFTAVLSRSMLNNDIYKHLDNDESQKRIIDYTSQEAENKLRLEHKVNLPKGFILNYGFGYEYARYTNLTKINATNYQEIRTKLSLNKYGLFAQLSKKLISDRLVLSTGVRMDGNDYNQNMLNPLNQVSPRFSASFAILPGLTLNANTGLYYQLPSYTTLGYQEDGEFVNRDRLQYTRSFHVVGGLAYVTKSSTKFSLEAYYKLYDNYPFLLNEQVSLANFGADFGVIGDAPISSTGKGRTYGLELLVQQRLYKGFYGILAYTLGWSEYTDGEGQFIPSAWDSRHIVNLAVGKTFKIMNKDIRAKINAKRSAKGKAINTRTITTQTLDVGTNVRFQTGLPYTPYDEEQSALVSNWNRFRQGILDYDQLNSQRLGLNYSIDLRIDYKWFFPKWSLNLYLDLQNIPGVVTGTSSLILEEDADGNPQIQNPGMPNQSYQLKTIEASRGTVVPTLGIIVQY</sequence>
<dbReference type="InterPro" id="IPR008969">
    <property type="entry name" value="CarboxyPept-like_regulatory"/>
</dbReference>
<accession>A0A915YEL5</accession>
<dbReference type="InterPro" id="IPR012910">
    <property type="entry name" value="Plug_dom"/>
</dbReference>
<dbReference type="Pfam" id="PF07715">
    <property type="entry name" value="Plug"/>
    <property type="match status" value="1"/>
</dbReference>
<feature type="domain" description="TonB-dependent receptor plug" evidence="5">
    <location>
        <begin position="126"/>
        <end position="228"/>
    </location>
</feature>
<dbReference type="GO" id="GO:0009279">
    <property type="term" value="C:cell outer membrane"/>
    <property type="evidence" value="ECO:0007669"/>
    <property type="project" value="UniProtKB-SubCell"/>
</dbReference>
<dbReference type="SUPFAM" id="SSF56935">
    <property type="entry name" value="Porins"/>
    <property type="match status" value="1"/>
</dbReference>
<reference evidence="6" key="1">
    <citation type="submission" date="2022-09" db="EMBL/GenBank/DDBJ databases">
        <title>Aureispira anguillicida sp. nov., isolated from Leptocephalus of Japanese eel Anguilla japonica.</title>
        <authorList>
            <person name="Yuasa K."/>
            <person name="Mekata T."/>
            <person name="Ikunari K."/>
        </authorList>
    </citation>
    <scope>NUCLEOTIDE SEQUENCE</scope>
    <source>
        <strain evidence="6">EL160426</strain>
    </source>
</reference>
<dbReference type="InterPro" id="IPR037066">
    <property type="entry name" value="Plug_dom_sf"/>
</dbReference>
<keyword evidence="2 4" id="KW-0472">Membrane</keyword>
<proteinExistence type="predicted"/>
<evidence type="ECO:0000259" key="5">
    <source>
        <dbReference type="Pfam" id="PF07715"/>
    </source>
</evidence>
<gene>
    <name evidence="6" type="ORF">AsAng_0023430</name>
</gene>
<keyword evidence="7" id="KW-1185">Reference proteome</keyword>
<dbReference type="SUPFAM" id="SSF49464">
    <property type="entry name" value="Carboxypeptidase regulatory domain-like"/>
    <property type="match status" value="1"/>
</dbReference>